<dbReference type="KEGG" id="oar:OA238_c44050"/>
<keyword evidence="3" id="KW-1185">Reference proteome</keyword>
<organism evidence="2 3">
    <name type="scientific">Octadecabacter arcticus 238</name>
    <dbReference type="NCBI Taxonomy" id="391616"/>
    <lineage>
        <taxon>Bacteria</taxon>
        <taxon>Pseudomonadati</taxon>
        <taxon>Pseudomonadota</taxon>
        <taxon>Alphaproteobacteria</taxon>
        <taxon>Rhodobacterales</taxon>
        <taxon>Roseobacteraceae</taxon>
        <taxon>Octadecabacter</taxon>
    </lineage>
</organism>
<dbReference type="AlphaFoldDB" id="M9RNT9"/>
<dbReference type="NCBIfam" id="TIGR02786">
    <property type="entry name" value="addB_alphas"/>
    <property type="match status" value="1"/>
</dbReference>
<dbReference type="Pfam" id="PF12705">
    <property type="entry name" value="PDDEXK_1"/>
    <property type="match status" value="1"/>
</dbReference>
<dbReference type="InterPro" id="IPR038726">
    <property type="entry name" value="PDDEXK_AddAB-type"/>
</dbReference>
<dbReference type="InterPro" id="IPR011335">
    <property type="entry name" value="Restrct_endonuc-II-like"/>
</dbReference>
<dbReference type="STRING" id="391616.OA238_c44050"/>
<dbReference type="EMBL" id="CP003742">
    <property type="protein sequence ID" value="AGI74289.1"/>
    <property type="molecule type" value="Genomic_DNA"/>
</dbReference>
<evidence type="ECO:0000313" key="3">
    <source>
        <dbReference type="Proteomes" id="UP000004688"/>
    </source>
</evidence>
<evidence type="ECO:0000313" key="2">
    <source>
        <dbReference type="EMBL" id="AGI74289.1"/>
    </source>
</evidence>
<dbReference type="eggNOG" id="COG3893">
    <property type="taxonomic scope" value="Bacteria"/>
</dbReference>
<dbReference type="HOGENOM" id="CLU_012377_0_0_5"/>
<gene>
    <name evidence="2" type="primary">addB</name>
    <name evidence="2" type="ORF">OA238_c44050</name>
</gene>
<dbReference type="Proteomes" id="UP000004688">
    <property type="component" value="Chromosome"/>
</dbReference>
<proteinExistence type="predicted"/>
<evidence type="ECO:0000259" key="1">
    <source>
        <dbReference type="Pfam" id="PF12705"/>
    </source>
</evidence>
<name>M9RNT9_9RHOB</name>
<protein>
    <submittedName>
        <fullName evidence="2">Double-strand break repair protein AddB</fullName>
    </submittedName>
</protein>
<dbReference type="SUPFAM" id="SSF52540">
    <property type="entry name" value="P-loop containing nucleoside triphosphate hydrolases"/>
    <property type="match status" value="1"/>
</dbReference>
<sequence length="981" mass="107905">MMFDPMKIPRVYGVPLGADFSTTLYDGLRAAFETMSPADVAHVVIYVNTRRMQRRLTSLFHQGDALLLPRIRLVTDLAQDAVGRAIAPSIAPLRRRLEVAQLVKGLIDADPTLASQDAAIDLADSLVALMSEMQGEGVAPEAIAGLDVTDQSGHWQRALSFIQLVQQFFADDRLDGEGRQRLVIETLVDRWADTPPDHPIIVAGSTGSRGATSLFMQAVAKLPQGAVILPGLDCDMPAHVWDMMEQKKGGEDHPQYRFKAFCDALSIQPSDIQQWGNTTNINAARTGLISLSLRPAPVTHQWIKDGSDLGDLGEATNGITLIEAPTPRAQADAIAARLRQAVEDGQTAALISPDRMLTRQVTASLDRWDITPDDSAGLPLQLTAPGRFLRHIADLFCEPLDAERLLVLLRHPLSHSDRPDRGAHALRTNALELDLRRNGPPFPTAESLTKWAAATSDRHPEHTDWVAWVGSVLLGLCDTNDKPLIDHLTHHLGIAERLSAGPYLGGSGELWKKPAGREALRVMSELRAHSDAGGVMSAREYRRLIGSVLAGGEVRDRDDGHPQVLIWGTLEARVQSADLVILAGLNEGTWPEAPTPDPWLNRPLRMQAGLLLPERRIGLSAHDYQQAVCAREVVLSRAVRSDEAETVPSRWINRLTNLLGGLEDKGGPAYLKAMRERGQHWLTLAANIAAPTVTVDPAPRPSPCPPADARPDKLSVTQIKTLIRDPYAIYARKILGLNALDSLAHTPDAPLRGTIVHKVLERFVKDKIDPADSGARAALLSIASDVLIEHCPWPAVRALWFARIASFTPHFLIEEQKRRVFSANVDTEMRGELKLAYLPFTLTGTADRIDMSDDGEALIYDYKTSKAPTSPQQKYFDKQLLLEAAMVERGAFKALGRVRTKAAVYIGLGSDLKDQPAPLDDETPDETWTRFEGLIAKWMDPTKGYTSRSANEIMSFEGNYDHLARYGEWDETHDAIAQDRT</sequence>
<feature type="domain" description="PD-(D/E)XK endonuclease-like" evidence="1">
    <location>
        <begin position="714"/>
        <end position="930"/>
    </location>
</feature>
<dbReference type="eggNOG" id="COG2887">
    <property type="taxonomic scope" value="Bacteria"/>
</dbReference>
<dbReference type="SUPFAM" id="SSF52980">
    <property type="entry name" value="Restriction endonuclease-like"/>
    <property type="match status" value="1"/>
</dbReference>
<dbReference type="Gene3D" id="3.90.320.10">
    <property type="match status" value="1"/>
</dbReference>
<dbReference type="InterPro" id="IPR027417">
    <property type="entry name" value="P-loop_NTPase"/>
</dbReference>
<dbReference type="InterPro" id="IPR011604">
    <property type="entry name" value="PDDEXK-like_dom_sf"/>
</dbReference>
<reference evidence="2 3" key="1">
    <citation type="journal article" date="2013" name="PLoS ONE">
        <title>Poles Apart: Arctic and Antarctic Octadecabacter strains Share High Genome Plasticity and a New Type of Xanthorhodopsin.</title>
        <authorList>
            <person name="Vollmers J."/>
            <person name="Voget S."/>
            <person name="Dietrich S."/>
            <person name="Gollnow K."/>
            <person name="Smits M."/>
            <person name="Meyer K."/>
            <person name="Brinkhoff T."/>
            <person name="Simon M."/>
            <person name="Daniel R."/>
        </authorList>
    </citation>
    <scope>NUCLEOTIDE SEQUENCE [LARGE SCALE GENOMIC DNA]</scope>
    <source>
        <strain evidence="2 3">238</strain>
    </source>
</reference>
<accession>M9RNT9</accession>
<dbReference type="InterPro" id="IPR014153">
    <property type="entry name" value="Ds_break_AddB"/>
</dbReference>